<dbReference type="Pfam" id="PF00107">
    <property type="entry name" value="ADH_zinc_N"/>
    <property type="match status" value="1"/>
</dbReference>
<reference evidence="14 15" key="1">
    <citation type="submission" date="2016-03" db="EMBL/GenBank/DDBJ databases">
        <title>Comparative genomics of the ectomycorrhizal sister species Rhizopogon vinicolor and Rhizopogon vesiculosus (Basidiomycota: Boletales) reveals a divergence of the mating type B locus.</title>
        <authorList>
            <person name="Mujic A.B."/>
            <person name="Kuo A."/>
            <person name="Tritt A."/>
            <person name="Lipzen A."/>
            <person name="Chen C."/>
            <person name="Johnson J."/>
            <person name="Sharma A."/>
            <person name="Barry K."/>
            <person name="Grigoriev I.V."/>
            <person name="Spatafora J.W."/>
        </authorList>
    </citation>
    <scope>NUCLEOTIDE SEQUENCE [LARGE SCALE GENOMIC DNA]</scope>
    <source>
        <strain evidence="14 15">AM-OR11-056</strain>
    </source>
</reference>
<dbReference type="GO" id="GO:0141148">
    <property type="term" value="F:enoyl-[acyl-carrier-protein] reductase (NADPH) activity"/>
    <property type="evidence" value="ECO:0007669"/>
    <property type="project" value="UniProtKB-EC"/>
</dbReference>
<dbReference type="InterPro" id="IPR011032">
    <property type="entry name" value="GroES-like_sf"/>
</dbReference>
<dbReference type="InterPro" id="IPR020843">
    <property type="entry name" value="ER"/>
</dbReference>
<dbReference type="OrthoDB" id="7482721at2759"/>
<dbReference type="CDD" id="cd08290">
    <property type="entry name" value="ETR"/>
    <property type="match status" value="1"/>
</dbReference>
<comment type="similarity">
    <text evidence="2">Belongs to the zinc-containing alcohol dehydrogenase family. Quinone oxidoreductase subfamily.</text>
</comment>
<dbReference type="FunFam" id="3.40.50.720:FF:000112">
    <property type="entry name" value="Enoyl-[acyl-carrier-protein] reductase 1, mitochondrial"/>
    <property type="match status" value="1"/>
</dbReference>
<evidence type="ECO:0000313" key="14">
    <source>
        <dbReference type="EMBL" id="OJA17827.1"/>
    </source>
</evidence>
<dbReference type="Gene3D" id="3.40.50.720">
    <property type="entry name" value="NAD(P)-binding Rossmann-like Domain"/>
    <property type="match status" value="1"/>
</dbReference>
<sequence>MYGLVRPERPLQVWALFLISEDNLIMRTAYWRNCARALAHWQRPPHVRQVWRLQNITPSSTFSTSSVLSGNRAIVYNSNGDPAHVLSAVSFPELPSPPPDTLNIRLLLAPINPADINVIEGIYPAKPHPDVSLSQSKDLPVFVGGNEGLGEVMEIGDGVVGLQRGDWVVLTKAQTGTWSSAKNVASSDVLNVPRQGLSEVQAATITVNPPTAYNMLHDFAQLAEGDWLVQNGANSAVGQAVIQIAAAKGYKTINFIRDREDVESLKSHLELLGATHVVTYDELSDKSFKATVKTWTGGKDIRLGLNCVGGKATTLMTRLLGDSAHLVSYGAMSKEPLSLPTSLFIFKNLACHGFWQTRWYSEKSLEERQELFDTLTALMRDGKLRGPGHEILTIGRMESDDSASERIRELVAQLGRGMYGKKVLLRIEETA</sequence>
<dbReference type="Pfam" id="PF08240">
    <property type="entry name" value="ADH_N"/>
    <property type="match status" value="1"/>
</dbReference>
<evidence type="ECO:0000256" key="8">
    <source>
        <dbReference type="ARBA" id="ARBA00023098"/>
    </source>
</evidence>
<name>A0A1J8QCZ0_9AGAM</name>
<evidence type="ECO:0000256" key="12">
    <source>
        <dbReference type="ARBA" id="ARBA00048843"/>
    </source>
</evidence>
<evidence type="ECO:0000256" key="6">
    <source>
        <dbReference type="ARBA" id="ARBA00022946"/>
    </source>
</evidence>
<evidence type="ECO:0000256" key="3">
    <source>
        <dbReference type="ARBA" id="ARBA00022516"/>
    </source>
</evidence>
<proteinExistence type="inferred from homology"/>
<evidence type="ECO:0000256" key="10">
    <source>
        <dbReference type="ARBA" id="ARBA00023160"/>
    </source>
</evidence>
<dbReference type="Proteomes" id="UP000183567">
    <property type="component" value="Unassembled WGS sequence"/>
</dbReference>
<dbReference type="SUPFAM" id="SSF50129">
    <property type="entry name" value="GroES-like"/>
    <property type="match status" value="1"/>
</dbReference>
<evidence type="ECO:0000256" key="4">
    <source>
        <dbReference type="ARBA" id="ARBA00022832"/>
    </source>
</evidence>
<gene>
    <name evidence="14" type="ORF">AZE42_06160</name>
</gene>
<organism evidence="14 15">
    <name type="scientific">Rhizopogon vesiculosus</name>
    <dbReference type="NCBI Taxonomy" id="180088"/>
    <lineage>
        <taxon>Eukaryota</taxon>
        <taxon>Fungi</taxon>
        <taxon>Dikarya</taxon>
        <taxon>Basidiomycota</taxon>
        <taxon>Agaricomycotina</taxon>
        <taxon>Agaricomycetes</taxon>
        <taxon>Agaricomycetidae</taxon>
        <taxon>Boletales</taxon>
        <taxon>Suillineae</taxon>
        <taxon>Rhizopogonaceae</taxon>
        <taxon>Rhizopogon</taxon>
    </lineage>
</organism>
<dbReference type="STRING" id="180088.A0A1J8QCZ0"/>
<keyword evidence="7" id="KW-0560">Oxidoreductase</keyword>
<comment type="subcellular location">
    <subcellularLocation>
        <location evidence="1">Mitochondrion</location>
    </subcellularLocation>
</comment>
<evidence type="ECO:0000256" key="2">
    <source>
        <dbReference type="ARBA" id="ARBA00010371"/>
    </source>
</evidence>
<keyword evidence="5" id="KW-0521">NADP</keyword>
<evidence type="ECO:0000313" key="15">
    <source>
        <dbReference type="Proteomes" id="UP000183567"/>
    </source>
</evidence>
<dbReference type="InterPro" id="IPR013149">
    <property type="entry name" value="ADH-like_C"/>
</dbReference>
<evidence type="ECO:0000256" key="5">
    <source>
        <dbReference type="ARBA" id="ARBA00022857"/>
    </source>
</evidence>
<feature type="domain" description="Enoyl reductase (ER)" evidence="13">
    <location>
        <begin position="84"/>
        <end position="424"/>
    </location>
</feature>
<dbReference type="PANTHER" id="PTHR43981:SF2">
    <property type="entry name" value="ENOYL-[ACYL-CARRIER-PROTEIN] REDUCTASE, MITOCHONDRIAL"/>
    <property type="match status" value="1"/>
</dbReference>
<keyword evidence="10" id="KW-0275">Fatty acid biosynthesis</keyword>
<dbReference type="Gene3D" id="3.90.180.10">
    <property type="entry name" value="Medium-chain alcohol dehydrogenases, catalytic domain"/>
    <property type="match status" value="1"/>
</dbReference>
<protein>
    <recommendedName>
        <fullName evidence="11">enoyl-[acyl-carrier-protein] reductase</fullName>
        <ecNumber evidence="11">1.3.1.104</ecNumber>
    </recommendedName>
</protein>
<dbReference type="GO" id="GO:0006633">
    <property type="term" value="P:fatty acid biosynthetic process"/>
    <property type="evidence" value="ECO:0007669"/>
    <property type="project" value="UniProtKB-KW"/>
</dbReference>
<dbReference type="InterPro" id="IPR051034">
    <property type="entry name" value="Mito_Enoyl-ACP_Reductase"/>
</dbReference>
<keyword evidence="8" id="KW-0443">Lipid metabolism</keyword>
<dbReference type="EC" id="1.3.1.104" evidence="11"/>
<dbReference type="SUPFAM" id="SSF51735">
    <property type="entry name" value="NAD(P)-binding Rossmann-fold domains"/>
    <property type="match status" value="1"/>
</dbReference>
<keyword evidence="3" id="KW-0444">Lipid biosynthesis</keyword>
<keyword evidence="9" id="KW-0496">Mitochondrion</keyword>
<dbReference type="GO" id="GO:0005739">
    <property type="term" value="C:mitochondrion"/>
    <property type="evidence" value="ECO:0007669"/>
    <property type="project" value="UniProtKB-SubCell"/>
</dbReference>
<dbReference type="PANTHER" id="PTHR43981">
    <property type="entry name" value="ENOYL-[ACYL-CARRIER-PROTEIN] REDUCTASE, MITOCHONDRIAL"/>
    <property type="match status" value="1"/>
</dbReference>
<dbReference type="InterPro" id="IPR013154">
    <property type="entry name" value="ADH-like_N"/>
</dbReference>
<keyword evidence="15" id="KW-1185">Reference proteome</keyword>
<evidence type="ECO:0000256" key="1">
    <source>
        <dbReference type="ARBA" id="ARBA00004173"/>
    </source>
</evidence>
<dbReference type="EMBL" id="LVVM01001802">
    <property type="protein sequence ID" value="OJA17827.1"/>
    <property type="molecule type" value="Genomic_DNA"/>
</dbReference>
<comment type="catalytic activity">
    <reaction evidence="12">
        <text>a 2,3-saturated acyl-[ACP] + NADP(+) = a (2E)-enoyl-[ACP] + NADPH + H(+)</text>
        <dbReference type="Rhea" id="RHEA:22564"/>
        <dbReference type="Rhea" id="RHEA-COMP:9925"/>
        <dbReference type="Rhea" id="RHEA-COMP:9926"/>
        <dbReference type="ChEBI" id="CHEBI:15378"/>
        <dbReference type="ChEBI" id="CHEBI:57783"/>
        <dbReference type="ChEBI" id="CHEBI:58349"/>
        <dbReference type="ChEBI" id="CHEBI:78784"/>
        <dbReference type="ChEBI" id="CHEBI:78785"/>
        <dbReference type="EC" id="1.3.1.104"/>
    </reaction>
</comment>
<evidence type="ECO:0000256" key="9">
    <source>
        <dbReference type="ARBA" id="ARBA00023128"/>
    </source>
</evidence>
<accession>A0A1J8QCZ0</accession>
<dbReference type="AlphaFoldDB" id="A0A1J8QCZ0"/>
<dbReference type="SMART" id="SM00829">
    <property type="entry name" value="PKS_ER"/>
    <property type="match status" value="1"/>
</dbReference>
<keyword evidence="4" id="KW-0276">Fatty acid metabolism</keyword>
<comment type="caution">
    <text evidence="14">The sequence shown here is derived from an EMBL/GenBank/DDBJ whole genome shotgun (WGS) entry which is preliminary data.</text>
</comment>
<evidence type="ECO:0000256" key="11">
    <source>
        <dbReference type="ARBA" id="ARBA00038963"/>
    </source>
</evidence>
<dbReference type="InterPro" id="IPR036291">
    <property type="entry name" value="NAD(P)-bd_dom_sf"/>
</dbReference>
<keyword evidence="6" id="KW-0809">Transit peptide</keyword>
<evidence type="ECO:0000259" key="13">
    <source>
        <dbReference type="SMART" id="SM00829"/>
    </source>
</evidence>
<evidence type="ECO:0000256" key="7">
    <source>
        <dbReference type="ARBA" id="ARBA00023002"/>
    </source>
</evidence>